<evidence type="ECO:0000256" key="6">
    <source>
        <dbReference type="ARBA" id="ARBA00022806"/>
    </source>
</evidence>
<dbReference type="GO" id="GO:0006281">
    <property type="term" value="P:DNA repair"/>
    <property type="evidence" value="ECO:0007669"/>
    <property type="project" value="TreeGrafter"/>
</dbReference>
<feature type="region of interest" description="Disordered" evidence="12">
    <location>
        <begin position="1796"/>
        <end position="1826"/>
    </location>
</feature>
<dbReference type="InterPro" id="IPR001650">
    <property type="entry name" value="Helicase_C-like"/>
</dbReference>
<dbReference type="InterPro" id="IPR014001">
    <property type="entry name" value="Helicase_ATP-bd"/>
</dbReference>
<dbReference type="PANTHER" id="PTHR45626:SF38">
    <property type="entry name" value="DEAD-BOX PROTEIN"/>
    <property type="match status" value="1"/>
</dbReference>
<dbReference type="EMBL" id="JBGBPQ010000002">
    <property type="protein sequence ID" value="KAL1527877.1"/>
    <property type="molecule type" value="Genomic_DNA"/>
</dbReference>
<dbReference type="CDD" id="cd01100">
    <property type="entry name" value="APPLE_Factor_XI_like"/>
    <property type="match status" value="1"/>
</dbReference>
<name>A0AB34K3T2_PRYPA</name>
<dbReference type="Gene3D" id="3.40.50.10810">
    <property type="entry name" value="Tandem AAA-ATPase domain"/>
    <property type="match status" value="1"/>
</dbReference>
<dbReference type="InterPro" id="IPR017907">
    <property type="entry name" value="Znf_RING_CS"/>
</dbReference>
<dbReference type="GO" id="GO:0005634">
    <property type="term" value="C:nucleus"/>
    <property type="evidence" value="ECO:0007669"/>
    <property type="project" value="TreeGrafter"/>
</dbReference>
<dbReference type="PROSITE" id="PS00518">
    <property type="entry name" value="ZF_RING_1"/>
    <property type="match status" value="1"/>
</dbReference>
<dbReference type="CDD" id="cd18793">
    <property type="entry name" value="SF2_C_SNF"/>
    <property type="match status" value="1"/>
</dbReference>
<evidence type="ECO:0000256" key="5">
    <source>
        <dbReference type="ARBA" id="ARBA00022801"/>
    </source>
</evidence>
<gene>
    <name evidence="16" type="ORF">AB1Y20_009253</name>
</gene>
<evidence type="ECO:0000256" key="2">
    <source>
        <dbReference type="ARBA" id="ARBA00022737"/>
    </source>
</evidence>
<keyword evidence="6" id="KW-0347">Helicase</keyword>
<evidence type="ECO:0000256" key="4">
    <source>
        <dbReference type="ARBA" id="ARBA00022771"/>
    </source>
</evidence>
<feature type="domain" description="Helicase ATP-binding" evidence="14">
    <location>
        <begin position="664"/>
        <end position="844"/>
    </location>
</feature>
<evidence type="ECO:0000256" key="10">
    <source>
        <dbReference type="PROSITE-ProRule" id="PRU00175"/>
    </source>
</evidence>
<feature type="coiled-coil region" evidence="11">
    <location>
        <begin position="1067"/>
        <end position="1094"/>
    </location>
</feature>
<proteinExistence type="predicted"/>
<keyword evidence="4 10" id="KW-0863">Zinc-finger</keyword>
<evidence type="ECO:0000256" key="12">
    <source>
        <dbReference type="SAM" id="MobiDB-lite"/>
    </source>
</evidence>
<dbReference type="PANTHER" id="PTHR45626">
    <property type="entry name" value="TRANSCRIPTION TERMINATION FACTOR 2-RELATED"/>
    <property type="match status" value="1"/>
</dbReference>
<evidence type="ECO:0000256" key="11">
    <source>
        <dbReference type="SAM" id="Coils"/>
    </source>
</evidence>
<keyword evidence="1" id="KW-0479">Metal-binding</keyword>
<dbReference type="InterPro" id="IPR027417">
    <property type="entry name" value="P-loop_NTPase"/>
</dbReference>
<protein>
    <recommendedName>
        <fullName evidence="18">Anaphase-promoting complex subunit 11</fullName>
    </recommendedName>
</protein>
<keyword evidence="9" id="KW-1015">Disulfide bond</keyword>
<feature type="region of interest" description="Disordered" evidence="12">
    <location>
        <begin position="490"/>
        <end position="509"/>
    </location>
</feature>
<dbReference type="GO" id="GO:0004386">
    <property type="term" value="F:helicase activity"/>
    <property type="evidence" value="ECO:0007669"/>
    <property type="project" value="UniProtKB-KW"/>
</dbReference>
<dbReference type="InterPro" id="IPR003609">
    <property type="entry name" value="Pan_app"/>
</dbReference>
<feature type="domain" description="RING-type" evidence="13">
    <location>
        <begin position="1427"/>
        <end position="1484"/>
    </location>
</feature>
<evidence type="ECO:0000256" key="1">
    <source>
        <dbReference type="ARBA" id="ARBA00022723"/>
    </source>
</evidence>
<dbReference type="SMART" id="SM00487">
    <property type="entry name" value="DEXDc"/>
    <property type="match status" value="1"/>
</dbReference>
<keyword evidence="11" id="KW-0175">Coiled coil</keyword>
<feature type="region of interest" description="Disordered" evidence="12">
    <location>
        <begin position="228"/>
        <end position="313"/>
    </location>
</feature>
<accession>A0AB34K3T2</accession>
<evidence type="ECO:0000313" key="17">
    <source>
        <dbReference type="Proteomes" id="UP001515480"/>
    </source>
</evidence>
<dbReference type="InterPro" id="IPR000330">
    <property type="entry name" value="SNF2_N"/>
</dbReference>
<sequence length="1826" mass="199338">MAAWGVAVNFTLLPGVNFQGADIRHTRVPNATQCSRACATLRPCLAFTFIVRGREAVRCWLKGEGYAEHAEASGGTVSGVKHELGSTAGGGPSRLNASQASVWKARQLNGSQARLWKPRRLNASQARLWKPRWLNASQASLWKARRLNASQARLWRARQLNATAPGENVQFIHITSAAGTAIETWGRQHGLRWGRMNRALSRYFFLSSPSERREHRIVEAWHTPPALLTNNPDAKVGDRHGPSPTRCTTGTMPPRRAEKTKKKKPATPAARKKAKAAKRKAAPARPQGDERAAKRVRTAPTAPTAATPASVIQEMGEPPASISLRTGLPVHLSRKDRELWISAAGGKSAARRGPVADQLRLLGSVRLRVRRPRRDDGAPRGGKSASAQLASLLGVNLPPASARPVHVRWCGSQKEAEGQYETWDPKTGELRGQGFVLPSKLLKSLYDGDLLCEQDWACEMLEALVSASTPDRKLWGCPLLRVLGLSSHTDETEASSHQPVPQTARMGKGKARVSMDCDTADGRAGSNFPIEIKLHVYCSRLMFYLIANPVVHIIFSHLQPSATQGFQPVMGLETYPASFVSYGGTASPFSLQGVLKSAEHAGYRTAEQPKGIALELKLYQLQTLAWMIDMESLPRGINGLFWERRCFVDGDFFHYSPELGELRLEEPPMMHGGLLCDEMGLGKTLEVVSLIVSTLHMPPPSVPAALLPSRCTLVVVPSPLVSQWLSEINKSVGGRSSLKIAKYTTDELVRHDAAGSWKETAKSLALLDIVVTTYAALDKDSIVLSSVGWARIILDEMQEVRSSTTELAKKCERLTSPRRWMVSGTPLYDKISDLQGELYFLRVSPFGAGLEDGFWSHVIGEPWAKKEPSALDALQVLLKRVMCRHSKSQRTLDGTPILTLPTKSISYVPVDLFPLELAVYARIESLFVRELDRLDGWGSERESSKSVGQVALRLLREACISIYLLSGGAACPDQLKLLEEVCRSRARASDFLPEGEGGPRAAEQTAESIQLTRMTPTEAISRLGSIDRLTTDRQHYDHFHNAQHRRDFVMHANTTQRVHNRVRAFALEKLSKRIEEVEEKMGALERAERKHMRAAALCRWKWALERLKTGALLFRAPPTPHAVTSTASPSGLATGSSPADGEGIRSAPRGDLRWTWACRALYLRAREAEFAKAEEELEAAEASVRSPMLRNVGGNTYKNESEREVFVLRRPTPIIADVRTQEHVDFNRELLVGKIRPGVVVKVVSKLSQEDGPPNASESPAEDGDFLSVSANEAMGVPAGWVHNRPLLKEELVVAACVRAKLLLPSDSKRSGDGLQQLVKQLTQPLREARDKARKAIGAFPNYLSGSKRGGGGRGGPNVPLMLGLCDAAAEHTEGKLLSQAKQRDLKPYMDKLRVAESLRLDVDAVEQSGFQELFRLEQAQPVSATCPICCEGVGTSGNIVVTPCAHLYCKACIITWVLAQNVLVRAYEPQDLELGVKLCPCCRTPFSIASLIELLPQPDDAAPSAVAPAAASSSSSATAAASTSAAPVSSADTSSSTPSYFPAFTSSEIEALPLPVGSSSYHVRLLRCPSLPAQLLGLMQAATLLTPGSSARTLPSPIQLSAKIERLVADLAALRPLEDGSARKAVVFSQHRAAIKHVDLALGERRVSHVTICKGDSQASLEAAVRTWHDSDCQVFLLHAGAAAAGLTLVAAQHVFLLEPFDKPGLELQALNRCHRIGQSQPVACTIYYARRTVEERALAFREVEQARSPGSAAEVQSGNNEAEAISLLQETPETQKVSIYKLRYLLGSLACDEDEDAQMHDSENEPGEIDSDEEDAREYAWAVS</sequence>
<feature type="domain" description="Helicase C-terminal" evidence="15">
    <location>
        <begin position="1600"/>
        <end position="1775"/>
    </location>
</feature>
<keyword evidence="2" id="KW-0677">Repeat</keyword>
<feature type="compositionally biased region" description="Low complexity" evidence="12">
    <location>
        <begin position="298"/>
        <end position="309"/>
    </location>
</feature>
<dbReference type="PROSITE" id="PS50089">
    <property type="entry name" value="ZF_RING_2"/>
    <property type="match status" value="1"/>
</dbReference>
<evidence type="ECO:0000256" key="3">
    <source>
        <dbReference type="ARBA" id="ARBA00022741"/>
    </source>
</evidence>
<dbReference type="SMART" id="SM00184">
    <property type="entry name" value="RING"/>
    <property type="match status" value="1"/>
</dbReference>
<dbReference type="InterPro" id="IPR049730">
    <property type="entry name" value="SNF2/RAD54-like_C"/>
</dbReference>
<organism evidence="16 17">
    <name type="scientific">Prymnesium parvum</name>
    <name type="common">Toxic golden alga</name>
    <dbReference type="NCBI Taxonomy" id="97485"/>
    <lineage>
        <taxon>Eukaryota</taxon>
        <taxon>Haptista</taxon>
        <taxon>Haptophyta</taxon>
        <taxon>Prymnesiophyceae</taxon>
        <taxon>Prymnesiales</taxon>
        <taxon>Prymnesiaceae</taxon>
        <taxon>Prymnesium</taxon>
    </lineage>
</organism>
<dbReference type="InterPro" id="IPR013083">
    <property type="entry name" value="Znf_RING/FYVE/PHD"/>
</dbReference>
<dbReference type="GO" id="GO:0005524">
    <property type="term" value="F:ATP binding"/>
    <property type="evidence" value="ECO:0007669"/>
    <property type="project" value="UniProtKB-KW"/>
</dbReference>
<dbReference type="InterPro" id="IPR000177">
    <property type="entry name" value="Apple"/>
</dbReference>
<dbReference type="Pfam" id="PF14295">
    <property type="entry name" value="PAN_4"/>
    <property type="match status" value="1"/>
</dbReference>
<dbReference type="GO" id="GO:0008270">
    <property type="term" value="F:zinc ion binding"/>
    <property type="evidence" value="ECO:0007669"/>
    <property type="project" value="UniProtKB-KW"/>
</dbReference>
<dbReference type="CDD" id="cd18008">
    <property type="entry name" value="DEXDc_SHPRH-like"/>
    <property type="match status" value="1"/>
</dbReference>
<keyword evidence="5" id="KW-0378">Hydrolase</keyword>
<keyword evidence="3" id="KW-0547">Nucleotide-binding</keyword>
<keyword evidence="8" id="KW-0067">ATP-binding</keyword>
<dbReference type="SMART" id="SM00223">
    <property type="entry name" value="APPLE"/>
    <property type="match status" value="1"/>
</dbReference>
<dbReference type="GO" id="GO:0006508">
    <property type="term" value="P:proteolysis"/>
    <property type="evidence" value="ECO:0007669"/>
    <property type="project" value="InterPro"/>
</dbReference>
<feature type="region of interest" description="Disordered" evidence="12">
    <location>
        <begin position="1120"/>
        <end position="1141"/>
    </location>
</feature>
<keyword evidence="17" id="KW-1185">Reference proteome</keyword>
<dbReference type="Gene3D" id="3.50.4.10">
    <property type="entry name" value="Hepatocyte Growth Factor"/>
    <property type="match status" value="1"/>
</dbReference>
<comment type="caution">
    <text evidence="16">The sequence shown here is derived from an EMBL/GenBank/DDBJ whole genome shotgun (WGS) entry which is preliminary data.</text>
</comment>
<dbReference type="GO" id="GO:0005576">
    <property type="term" value="C:extracellular region"/>
    <property type="evidence" value="ECO:0007669"/>
    <property type="project" value="InterPro"/>
</dbReference>
<evidence type="ECO:0000256" key="7">
    <source>
        <dbReference type="ARBA" id="ARBA00022833"/>
    </source>
</evidence>
<dbReference type="SUPFAM" id="SSF52540">
    <property type="entry name" value="P-loop containing nucleoside triphosphate hydrolases"/>
    <property type="match status" value="2"/>
</dbReference>
<dbReference type="InterPro" id="IPR001841">
    <property type="entry name" value="Znf_RING"/>
</dbReference>
<feature type="compositionally biased region" description="Acidic residues" evidence="12">
    <location>
        <begin position="1806"/>
        <end position="1818"/>
    </location>
</feature>
<feature type="compositionally biased region" description="Basic residues" evidence="12">
    <location>
        <begin position="258"/>
        <end position="282"/>
    </location>
</feature>
<dbReference type="Pfam" id="PF00271">
    <property type="entry name" value="Helicase_C"/>
    <property type="match status" value="1"/>
</dbReference>
<feature type="compositionally biased region" description="Polar residues" evidence="12">
    <location>
        <begin position="1122"/>
        <end position="1137"/>
    </location>
</feature>
<dbReference type="Proteomes" id="UP001515480">
    <property type="component" value="Unassembled WGS sequence"/>
</dbReference>
<evidence type="ECO:0000313" key="16">
    <source>
        <dbReference type="EMBL" id="KAL1527877.1"/>
    </source>
</evidence>
<evidence type="ECO:0000259" key="15">
    <source>
        <dbReference type="PROSITE" id="PS51194"/>
    </source>
</evidence>
<reference evidence="16 17" key="1">
    <citation type="journal article" date="2024" name="Science">
        <title>Giant polyketide synthase enzymes in the biosynthesis of giant marine polyether toxins.</title>
        <authorList>
            <person name="Fallon T.R."/>
            <person name="Shende V.V."/>
            <person name="Wierzbicki I.H."/>
            <person name="Pendleton A.L."/>
            <person name="Watervoot N.F."/>
            <person name="Auber R.P."/>
            <person name="Gonzalez D.J."/>
            <person name="Wisecaver J.H."/>
            <person name="Moore B.S."/>
        </authorList>
    </citation>
    <scope>NUCLEOTIDE SEQUENCE [LARGE SCALE GENOMIC DNA]</scope>
    <source>
        <strain evidence="16 17">12B1</strain>
    </source>
</reference>
<evidence type="ECO:0008006" key="18">
    <source>
        <dbReference type="Google" id="ProtNLM"/>
    </source>
</evidence>
<evidence type="ECO:0000259" key="13">
    <source>
        <dbReference type="PROSITE" id="PS50089"/>
    </source>
</evidence>
<evidence type="ECO:0000259" key="14">
    <source>
        <dbReference type="PROSITE" id="PS51192"/>
    </source>
</evidence>
<dbReference type="InterPro" id="IPR050628">
    <property type="entry name" value="SNF2_RAD54_helicase_TF"/>
</dbReference>
<dbReference type="Gene3D" id="3.40.50.300">
    <property type="entry name" value="P-loop containing nucleotide triphosphate hydrolases"/>
    <property type="match status" value="1"/>
</dbReference>
<dbReference type="PROSITE" id="PS51194">
    <property type="entry name" value="HELICASE_CTER"/>
    <property type="match status" value="1"/>
</dbReference>
<dbReference type="Gene3D" id="3.30.40.10">
    <property type="entry name" value="Zinc/RING finger domain, C3HC4 (zinc finger)"/>
    <property type="match status" value="1"/>
</dbReference>
<dbReference type="PROSITE" id="PS51192">
    <property type="entry name" value="HELICASE_ATP_BIND_1"/>
    <property type="match status" value="1"/>
</dbReference>
<dbReference type="GO" id="GO:0016787">
    <property type="term" value="F:hydrolase activity"/>
    <property type="evidence" value="ECO:0007669"/>
    <property type="project" value="UniProtKB-KW"/>
</dbReference>
<evidence type="ECO:0000256" key="9">
    <source>
        <dbReference type="ARBA" id="ARBA00023157"/>
    </source>
</evidence>
<keyword evidence="7" id="KW-0862">Zinc</keyword>
<dbReference type="SUPFAM" id="SSF57850">
    <property type="entry name" value="RING/U-box"/>
    <property type="match status" value="1"/>
</dbReference>
<feature type="region of interest" description="Disordered" evidence="12">
    <location>
        <begin position="77"/>
        <end position="96"/>
    </location>
</feature>
<dbReference type="Pfam" id="PF00176">
    <property type="entry name" value="SNF2-rel_dom"/>
    <property type="match status" value="1"/>
</dbReference>
<dbReference type="GO" id="GO:0008094">
    <property type="term" value="F:ATP-dependent activity, acting on DNA"/>
    <property type="evidence" value="ECO:0007669"/>
    <property type="project" value="TreeGrafter"/>
</dbReference>
<dbReference type="InterPro" id="IPR038718">
    <property type="entry name" value="SNF2-like_sf"/>
</dbReference>
<evidence type="ECO:0000256" key="8">
    <source>
        <dbReference type="ARBA" id="ARBA00022840"/>
    </source>
</evidence>